<dbReference type="EMBL" id="GL833173">
    <property type="protein sequence ID" value="EGB03391.1"/>
    <property type="molecule type" value="Genomic_DNA"/>
</dbReference>
<dbReference type="InParanoid" id="F0YNC2"/>
<dbReference type="KEGG" id="aaf:AURANDRAFT_68054"/>
<keyword evidence="2" id="KW-1185">Reference proteome</keyword>
<proteinExistence type="predicted"/>
<gene>
    <name evidence="1" type="ORF">AURANDRAFT_68054</name>
</gene>
<dbReference type="Proteomes" id="UP000002729">
    <property type="component" value="Unassembled WGS sequence"/>
</dbReference>
<reference evidence="1 2" key="1">
    <citation type="journal article" date="2011" name="Proc. Natl. Acad. Sci. U.S.A.">
        <title>Niche of harmful alga Aureococcus anophagefferens revealed through ecogenomics.</title>
        <authorList>
            <person name="Gobler C.J."/>
            <person name="Berry D.L."/>
            <person name="Dyhrman S.T."/>
            <person name="Wilhelm S.W."/>
            <person name="Salamov A."/>
            <person name="Lobanov A.V."/>
            <person name="Zhang Y."/>
            <person name="Collier J.L."/>
            <person name="Wurch L.L."/>
            <person name="Kustka A.B."/>
            <person name="Dill B.D."/>
            <person name="Shah M."/>
            <person name="VerBerkmoes N.C."/>
            <person name="Kuo A."/>
            <person name="Terry A."/>
            <person name="Pangilinan J."/>
            <person name="Lindquist E.A."/>
            <person name="Lucas S."/>
            <person name="Paulsen I.T."/>
            <person name="Hattenrath-Lehmann T.K."/>
            <person name="Talmage S.C."/>
            <person name="Walker E.A."/>
            <person name="Koch F."/>
            <person name="Burson A.M."/>
            <person name="Marcoval M.A."/>
            <person name="Tang Y.Z."/>
            <person name="Lecleir G.R."/>
            <person name="Coyne K.J."/>
            <person name="Berg G.M."/>
            <person name="Bertrand E.M."/>
            <person name="Saito M.A."/>
            <person name="Gladyshev V.N."/>
            <person name="Grigoriev I.V."/>
        </authorList>
    </citation>
    <scope>NUCLEOTIDE SEQUENCE [LARGE SCALE GENOMIC DNA]</scope>
    <source>
        <strain evidence="2">CCMP 1984</strain>
    </source>
</reference>
<name>F0YNC2_AURAN</name>
<evidence type="ECO:0000313" key="1">
    <source>
        <dbReference type="EMBL" id="EGB03391.1"/>
    </source>
</evidence>
<accession>F0YNC2</accession>
<dbReference type="GeneID" id="20226576"/>
<dbReference type="AlphaFoldDB" id="F0YNC2"/>
<protein>
    <submittedName>
        <fullName evidence="1">Uncharacterized protein</fullName>
    </submittedName>
</protein>
<sequence>MSSMASRLGCLVVNIALARSAREPAPRSADALLDGLVRAQRYAACRKSPEAFRRLQWLSRSVDGNGTRLKDVQGAKVFAAFVATPRVEERRAVYARNPKVVSEWFMHLDLHGLAHGGPGRAEWAWSAFTNHEGEPTSMPRKFDANRLRCAPGDVAFTFVREPSRTFLSGLAQAACTLRRGDREAAPEPRGTWLDAAYPPFGDGARLVEAYLDDMDAGRSIHPKSEHTWPQAHKVDFVRRAGCGDFAFIGTMETLEASFVALFPRATLPLPPATHTAGEDECKRNLTASIGGLAARPDLQRRVCAAVAVDYDCFDYELPPATNASCTVDALCVYTDAVTSYEIDVAAGETQTVFTIAAGQERTWIQLDATGDIDLKLATSDGVVLLDYGTGTNWADSLTEFTYAGMTFEFCVDGCDADITVGPYYDGSSYNVVGDASYYDEYLYLEDAATEDLVVSVVSSGSGPPPEKADGQDDHATGTLSVLYDCPGTIYTKTMYYDNGFIFKELGKGLKSLEIPALANLNPSVTNGLDVLILTHPLTHEKWSPKTDRITLGHKTHYSNIKKVRTNYEFWCARAKELCSEMSLSPSNYYF</sequence>
<dbReference type="RefSeq" id="XP_009041921.1">
    <property type="nucleotide sequence ID" value="XM_009043673.1"/>
</dbReference>
<evidence type="ECO:0000313" key="2">
    <source>
        <dbReference type="Proteomes" id="UP000002729"/>
    </source>
</evidence>
<organism evidence="2">
    <name type="scientific">Aureococcus anophagefferens</name>
    <name type="common">Harmful bloom alga</name>
    <dbReference type="NCBI Taxonomy" id="44056"/>
    <lineage>
        <taxon>Eukaryota</taxon>
        <taxon>Sar</taxon>
        <taxon>Stramenopiles</taxon>
        <taxon>Ochrophyta</taxon>
        <taxon>Pelagophyceae</taxon>
        <taxon>Pelagomonadales</taxon>
        <taxon>Pelagomonadaceae</taxon>
        <taxon>Aureococcus</taxon>
    </lineage>
</organism>